<sequence>MFISGRDQGARRRRSHSYGVSKAARSSKLSLLSAITNVSHGSDDTVTQESYKRSSSSPVRRRRSSKAKKPKENMPLPKFQPEKMIKEKSMSKESVDVFAFLVEDEGQETPVPRDEEKSEDVVKPCEPAHAEESDDESYVRSLHSDSGISMGSNSVFLTNGDSALDDRLPSLPEDSQGDDDHQGQLIDRPTYPRRLRLKWPEVPRATHRHHHMGGDMRTPSPEQRRASIPSIPETSEQDFALPKELPLSGYDLVADRLAHGHVPPVFRRFKRINYRVLLQLQDEIIEMEAQLTNIDMADTRSRLNPDGSTSPASRRLNWQWNHSELHAHRLEILGRLYIKIEQYYQALLSAQKVQSMCSTAIPSDIEQFRRWLQTNKPLSGPESRFLDEDDDLMTLLNNDGENPCTRAGRTARSNLVPTDLVPLCILTTTLFPLLCFKLTTGVLNRMIILVAVLTAGLGSLEKLDRSKVPEHKQLIVACFGVSFLVALLF</sequence>
<organism evidence="3 4">
    <name type="scientific">Exophiala bonariae</name>
    <dbReference type="NCBI Taxonomy" id="1690606"/>
    <lineage>
        <taxon>Eukaryota</taxon>
        <taxon>Fungi</taxon>
        <taxon>Dikarya</taxon>
        <taxon>Ascomycota</taxon>
        <taxon>Pezizomycotina</taxon>
        <taxon>Eurotiomycetes</taxon>
        <taxon>Chaetothyriomycetidae</taxon>
        <taxon>Chaetothyriales</taxon>
        <taxon>Herpotrichiellaceae</taxon>
        <taxon>Exophiala</taxon>
    </lineage>
</organism>
<feature type="region of interest" description="Disordered" evidence="1">
    <location>
        <begin position="160"/>
        <end position="227"/>
    </location>
</feature>
<feature type="region of interest" description="Disordered" evidence="1">
    <location>
        <begin position="37"/>
        <end position="85"/>
    </location>
</feature>
<dbReference type="InterPro" id="IPR046529">
    <property type="entry name" value="DUF6594"/>
</dbReference>
<gene>
    <name evidence="3" type="ORF">LTR84_007662</name>
</gene>
<proteinExistence type="predicted"/>
<evidence type="ECO:0000313" key="3">
    <source>
        <dbReference type="EMBL" id="KAK5061120.1"/>
    </source>
</evidence>
<feature type="compositionally biased region" description="Basic and acidic residues" evidence="1">
    <location>
        <begin position="111"/>
        <end position="131"/>
    </location>
</feature>
<name>A0AAV9NL23_9EURO</name>
<feature type="domain" description="DUF6594" evidence="2">
    <location>
        <begin position="250"/>
        <end position="487"/>
    </location>
</feature>
<comment type="caution">
    <text evidence="3">The sequence shown here is derived from an EMBL/GenBank/DDBJ whole genome shotgun (WGS) entry which is preliminary data.</text>
</comment>
<feature type="compositionally biased region" description="Basic residues" evidence="1">
    <location>
        <begin position="59"/>
        <end position="69"/>
    </location>
</feature>
<evidence type="ECO:0000313" key="4">
    <source>
        <dbReference type="Proteomes" id="UP001358417"/>
    </source>
</evidence>
<dbReference type="RefSeq" id="XP_064710217.1">
    <property type="nucleotide sequence ID" value="XM_064851214.1"/>
</dbReference>
<feature type="region of interest" description="Disordered" evidence="1">
    <location>
        <begin position="105"/>
        <end position="138"/>
    </location>
</feature>
<accession>A0AAV9NL23</accession>
<feature type="region of interest" description="Disordered" evidence="1">
    <location>
        <begin position="1"/>
        <end position="23"/>
    </location>
</feature>
<reference evidence="3 4" key="1">
    <citation type="submission" date="2023-08" db="EMBL/GenBank/DDBJ databases">
        <title>Black Yeasts Isolated from many extreme environments.</title>
        <authorList>
            <person name="Coleine C."/>
            <person name="Stajich J.E."/>
            <person name="Selbmann L."/>
        </authorList>
    </citation>
    <scope>NUCLEOTIDE SEQUENCE [LARGE SCALE GENOMIC DNA]</scope>
    <source>
        <strain evidence="3 4">CCFEE 5792</strain>
    </source>
</reference>
<dbReference type="Pfam" id="PF20237">
    <property type="entry name" value="DUF6594"/>
    <property type="match status" value="1"/>
</dbReference>
<dbReference type="GeneID" id="89975827"/>
<feature type="compositionally biased region" description="Polar residues" evidence="1">
    <location>
        <begin position="37"/>
        <end position="49"/>
    </location>
</feature>
<dbReference type="EMBL" id="JAVRRD010000003">
    <property type="protein sequence ID" value="KAK5061120.1"/>
    <property type="molecule type" value="Genomic_DNA"/>
</dbReference>
<dbReference type="AlphaFoldDB" id="A0AAV9NL23"/>
<dbReference type="Proteomes" id="UP001358417">
    <property type="component" value="Unassembled WGS sequence"/>
</dbReference>
<evidence type="ECO:0000259" key="2">
    <source>
        <dbReference type="Pfam" id="PF20237"/>
    </source>
</evidence>
<protein>
    <recommendedName>
        <fullName evidence="2">DUF6594 domain-containing protein</fullName>
    </recommendedName>
</protein>
<keyword evidence="4" id="KW-1185">Reference proteome</keyword>
<dbReference type="PANTHER" id="PTHR34502">
    <property type="entry name" value="DUF6594 DOMAIN-CONTAINING PROTEIN-RELATED"/>
    <property type="match status" value="1"/>
</dbReference>
<evidence type="ECO:0000256" key="1">
    <source>
        <dbReference type="SAM" id="MobiDB-lite"/>
    </source>
</evidence>